<organism evidence="2 3">
    <name type="scientific">Helicoverpa armigera</name>
    <name type="common">Cotton bollworm</name>
    <name type="synonym">Heliothis armigera</name>
    <dbReference type="NCBI Taxonomy" id="29058"/>
    <lineage>
        <taxon>Eukaryota</taxon>
        <taxon>Metazoa</taxon>
        <taxon>Ecdysozoa</taxon>
        <taxon>Arthropoda</taxon>
        <taxon>Hexapoda</taxon>
        <taxon>Insecta</taxon>
        <taxon>Pterygota</taxon>
        <taxon>Neoptera</taxon>
        <taxon>Endopterygota</taxon>
        <taxon>Lepidoptera</taxon>
        <taxon>Glossata</taxon>
        <taxon>Ditrysia</taxon>
        <taxon>Noctuoidea</taxon>
        <taxon>Noctuidae</taxon>
        <taxon>Heliothinae</taxon>
        <taxon>Helicoverpa</taxon>
    </lineage>
</organism>
<evidence type="ECO:0000256" key="1">
    <source>
        <dbReference type="SAM" id="MobiDB-lite"/>
    </source>
</evidence>
<dbReference type="EMBL" id="KZ150414">
    <property type="protein sequence ID" value="PZC70971.1"/>
    <property type="molecule type" value="Genomic_DNA"/>
</dbReference>
<feature type="non-terminal residue" evidence="2">
    <location>
        <position position="1"/>
    </location>
</feature>
<dbReference type="Proteomes" id="UP000249218">
    <property type="component" value="Unassembled WGS sequence"/>
</dbReference>
<sequence length="86" mass="9384">ISDCCGRGGRGGAAAAAPEERQPQCRSGRSGRVQPCARLHLPELVVERRQLSAHQLEELNLRWQAAVAATEARAAARSDLYADFHY</sequence>
<accession>A0A2W1B766</accession>
<name>A0A2W1B766_HELAM</name>
<reference evidence="2 3" key="1">
    <citation type="journal article" date="2017" name="BMC Biol.">
        <title>Genomic innovations, transcriptional plasticity and gene loss underlying the evolution and divergence of two highly polyphagous and invasive Helicoverpa pest species.</title>
        <authorList>
            <person name="Pearce S.L."/>
            <person name="Clarke D.F."/>
            <person name="East P.D."/>
            <person name="Elfekih S."/>
            <person name="Gordon K.H."/>
            <person name="Jermiin L.S."/>
            <person name="McGaughran A."/>
            <person name="Oakeshott J.G."/>
            <person name="Papanikolaou A."/>
            <person name="Perera O.P."/>
            <person name="Rane R.V."/>
            <person name="Richards S."/>
            <person name="Tay W.T."/>
            <person name="Walsh T.K."/>
            <person name="Anderson A."/>
            <person name="Anderson C.J."/>
            <person name="Asgari S."/>
            <person name="Board P.G."/>
            <person name="Bretschneider A."/>
            <person name="Campbell P.M."/>
            <person name="Chertemps T."/>
            <person name="Christeller J.T."/>
            <person name="Coppin C.W."/>
            <person name="Downes S.J."/>
            <person name="Duan G."/>
            <person name="Farnsworth C.A."/>
            <person name="Good R.T."/>
            <person name="Han L.B."/>
            <person name="Han Y.C."/>
            <person name="Hatje K."/>
            <person name="Horne I."/>
            <person name="Huang Y.P."/>
            <person name="Hughes D.S."/>
            <person name="Jacquin-Joly E."/>
            <person name="James W."/>
            <person name="Jhangiani S."/>
            <person name="Kollmar M."/>
            <person name="Kuwar S.S."/>
            <person name="Li S."/>
            <person name="Liu N.Y."/>
            <person name="Maibeche M.T."/>
            <person name="Miller J.R."/>
            <person name="Montagne N."/>
            <person name="Perry T."/>
            <person name="Qu J."/>
            <person name="Song S.V."/>
            <person name="Sutton G.G."/>
            <person name="Vogel H."/>
            <person name="Walenz B.P."/>
            <person name="Xu W."/>
            <person name="Zhang H.J."/>
            <person name="Zou Z."/>
            <person name="Batterham P."/>
            <person name="Edwards O.R."/>
            <person name="Feyereisen R."/>
            <person name="Gibbs R.A."/>
            <person name="Heckel D.G."/>
            <person name="McGrath A."/>
            <person name="Robin C."/>
            <person name="Scherer S.E."/>
            <person name="Worley K.C."/>
            <person name="Wu Y.D."/>
        </authorList>
    </citation>
    <scope>NUCLEOTIDE SEQUENCE [LARGE SCALE GENOMIC DNA]</scope>
    <source>
        <strain evidence="2">Harm_GR_Male_#8</strain>
        <tissue evidence="2">Whole organism</tissue>
    </source>
</reference>
<feature type="region of interest" description="Disordered" evidence="1">
    <location>
        <begin position="1"/>
        <end position="31"/>
    </location>
</feature>
<dbReference type="AlphaFoldDB" id="A0A2W1B766"/>
<evidence type="ECO:0000313" key="3">
    <source>
        <dbReference type="Proteomes" id="UP000249218"/>
    </source>
</evidence>
<protein>
    <submittedName>
        <fullName evidence="2">Uncharacterized protein</fullName>
    </submittedName>
</protein>
<feature type="compositionally biased region" description="Gly residues" evidence="1">
    <location>
        <begin position="1"/>
        <end position="12"/>
    </location>
</feature>
<evidence type="ECO:0000313" key="2">
    <source>
        <dbReference type="EMBL" id="PZC70971.1"/>
    </source>
</evidence>
<gene>
    <name evidence="2" type="primary">HaOG214515</name>
    <name evidence="2" type="ORF">B5X24_HaOG214515</name>
</gene>
<keyword evidence="3" id="KW-1185">Reference proteome</keyword>
<proteinExistence type="predicted"/>